<gene>
    <name evidence="1" type="ORF">PR048_001883</name>
</gene>
<protein>
    <submittedName>
        <fullName evidence="1">Uncharacterized protein</fullName>
    </submittedName>
</protein>
<dbReference type="EMBL" id="JARBHB010000001">
    <property type="protein sequence ID" value="KAJ8896539.1"/>
    <property type="molecule type" value="Genomic_DNA"/>
</dbReference>
<proteinExistence type="predicted"/>
<evidence type="ECO:0000313" key="1">
    <source>
        <dbReference type="EMBL" id="KAJ8896539.1"/>
    </source>
</evidence>
<keyword evidence="2" id="KW-1185">Reference proteome</keyword>
<evidence type="ECO:0000313" key="2">
    <source>
        <dbReference type="Proteomes" id="UP001159363"/>
    </source>
</evidence>
<dbReference type="Proteomes" id="UP001159363">
    <property type="component" value="Chromosome 1"/>
</dbReference>
<organism evidence="1 2">
    <name type="scientific">Dryococelus australis</name>
    <dbReference type="NCBI Taxonomy" id="614101"/>
    <lineage>
        <taxon>Eukaryota</taxon>
        <taxon>Metazoa</taxon>
        <taxon>Ecdysozoa</taxon>
        <taxon>Arthropoda</taxon>
        <taxon>Hexapoda</taxon>
        <taxon>Insecta</taxon>
        <taxon>Pterygota</taxon>
        <taxon>Neoptera</taxon>
        <taxon>Polyneoptera</taxon>
        <taxon>Phasmatodea</taxon>
        <taxon>Verophasmatodea</taxon>
        <taxon>Anareolatae</taxon>
        <taxon>Phasmatidae</taxon>
        <taxon>Eurycanthinae</taxon>
        <taxon>Dryococelus</taxon>
    </lineage>
</organism>
<sequence>MLGGSMMVKWLEHSPPTFAYRARFPTVSLPDLRIWESCRTMPLVGGFSRVSPVSLALAFRCCSVLTTLHPHRQGSEKFASLLIGSQDLDVQSHPNIVTPLERSSHKIYSHALDEFEPINVLQEKENRIAFYLLAPMACTGVSANESIAEAIVFGGLGAKVVGRRNRSRGNRHLVMSPTAILDVIDLLPPTYYLFVISHTRIRRRNSILAWRHPTTPPSPPPQAPACLAASERPSARREPLLAAMADSVQLLFPSPARRRRAVARKFRRVPH</sequence>
<name>A0ABQ9IIK1_9NEOP</name>
<comment type="caution">
    <text evidence="1">The sequence shown here is derived from an EMBL/GenBank/DDBJ whole genome shotgun (WGS) entry which is preliminary data.</text>
</comment>
<accession>A0ABQ9IIK1</accession>
<reference evidence="1 2" key="1">
    <citation type="submission" date="2023-02" db="EMBL/GenBank/DDBJ databases">
        <title>LHISI_Scaffold_Assembly.</title>
        <authorList>
            <person name="Stuart O.P."/>
            <person name="Cleave R."/>
            <person name="Magrath M.J.L."/>
            <person name="Mikheyev A.S."/>
        </authorList>
    </citation>
    <scope>NUCLEOTIDE SEQUENCE [LARGE SCALE GENOMIC DNA]</scope>
    <source>
        <strain evidence="1">Daus_M_001</strain>
        <tissue evidence="1">Leg muscle</tissue>
    </source>
</reference>